<comment type="caution">
    <text evidence="4">The sequence shown here is derived from an EMBL/GenBank/DDBJ whole genome shotgun (WGS) entry which is preliminary data.</text>
</comment>
<evidence type="ECO:0000256" key="2">
    <source>
        <dbReference type="ARBA" id="ARBA00023242"/>
    </source>
</evidence>
<evidence type="ECO:0000313" key="5">
    <source>
        <dbReference type="Proteomes" id="UP000245591"/>
    </source>
</evidence>
<keyword evidence="5" id="KW-1185">Reference proteome</keyword>
<comment type="subcellular location">
    <subcellularLocation>
        <location evidence="1">Nucleus</location>
    </subcellularLocation>
</comment>
<dbReference type="Proteomes" id="UP000245591">
    <property type="component" value="Unassembled WGS sequence"/>
</dbReference>
<gene>
    <name evidence="4" type="ORF">BB558_003924</name>
</gene>
<feature type="compositionally biased region" description="Polar residues" evidence="3">
    <location>
        <begin position="48"/>
        <end position="59"/>
    </location>
</feature>
<feature type="compositionally biased region" description="Basic residues" evidence="3">
    <location>
        <begin position="1219"/>
        <end position="1229"/>
    </location>
</feature>
<dbReference type="Pfam" id="PF04931">
    <property type="entry name" value="DNA_pol_phi"/>
    <property type="match status" value="2"/>
</dbReference>
<evidence type="ECO:0000256" key="1">
    <source>
        <dbReference type="ARBA" id="ARBA00004123"/>
    </source>
</evidence>
<dbReference type="GO" id="GO:0003677">
    <property type="term" value="F:DNA binding"/>
    <property type="evidence" value="ECO:0007669"/>
    <property type="project" value="InterPro"/>
</dbReference>
<accession>A0A2U1J4M7</accession>
<feature type="region of interest" description="Disordered" evidence="3">
    <location>
        <begin position="41"/>
        <end position="68"/>
    </location>
</feature>
<sequence length="1229" mass="137781">MSTTLDFYWDLADLNPEKRIKAAKQLVSALCAFQQTFEEEKKKTETQSNEQSDTNSAESNLKEARKESELDNMCAGDVSYALKRLIRGLTSSRDAARQGFSIVLTELLSRFDFITVELILSIMSKVSEIKGAMSGQEQRDMLFGRLFTILCISESGTLSRKSTTSNDVEVIIKELSEMPKKRSWISEAAYNTLCKVVKSVSSSLLEESVIPSILENLFPDENIDSPDKLKLILTMQKESPGYDWKKSLQKWDDGNIFSVKNAKKLERILLENTKDSNDEFLPHHSYVHSVWDDIIEIYFPQSQNSNSNSFNFISNDPKIKSLSFMDIWVDVVDKGYFSTSSTKTRKFWGFQLADKTIMLVDNNTVPQLLTKGLVKAIMHNIGGKEKAVNGASHNLLKSLIKRAELDNNITLALVEKLTGSYGSWNFDSITKTKTIATLMLNMTPELLIDYETYLESAIIDPTKHFNNSETPKNFSAEKQPVSTEYIKTSRLWALDQLIRIVSNAQMPRSKELIQKASNFLLTNTLFTVSSGDKLKADSNSVPTFDTEMRKALGERLINFLGVLVKLPLGFEKSGNFKVGDKEIRVLGVSEDGETWLAKVINTLIEIQGGKFNQKSKSIIYKPLYSNSPEDQKRRKNVYAKILNLLQTNKLATEKGKSLDESNRKSRPIGELLCIVVLQSMVLECIQNSQTSEIDENDSKESDLDGQIDEEFDELTQAAEEIITCSEKITGTQKDLNKPKSKKGKSGSQLTNGTSMNPENQETESEPKPEEVLLDLLVSLLTKSNATMRHSINTVFSAISSDISESGLSVLIDKKEDSESEVDDVKNGNDDFIEIDTELQNQLKVMNLLEIYLKKQSPKNNILVFKAISELSPLLHRLSNNSKQTNLYNKLKTCLGAIRKPEAHTEYKLEGEILKKAVSLSTEALDIVNKTARKANLKDELNLYTNLSLYIVKFIVNLESKNVGIGGEIAKQVSNLKETVLSSYKTMAKDFFTKKNTKLQFSYFLPIIAHFKQEPLDYLPFSVGLIISQYTNISIAVNSYRVTEAYSYFSELIKSNKHLITASVQDGSFSDKKTWFDWLPVVSSALVGNINETVSVKEDGSTVFSNDSKMPIDRLSQILKSFHTVVSTMGLPQVCGKNGFVEYVKNQSGVEKDNKNISELQNVLSKLAQTAKQNKKSSLANASNSILSVIGTTKPVNGSVKRKTPTEEKKAEQNSIKENGKKKAKKSKKN</sequence>
<evidence type="ECO:0000256" key="3">
    <source>
        <dbReference type="SAM" id="MobiDB-lite"/>
    </source>
</evidence>
<dbReference type="PANTHER" id="PTHR13213:SF2">
    <property type="entry name" value="MYB-BINDING PROTEIN 1A"/>
    <property type="match status" value="1"/>
</dbReference>
<dbReference type="GO" id="GO:0005730">
    <property type="term" value="C:nucleolus"/>
    <property type="evidence" value="ECO:0007669"/>
    <property type="project" value="InterPro"/>
</dbReference>
<feature type="region of interest" description="Disordered" evidence="3">
    <location>
        <begin position="732"/>
        <end position="768"/>
    </location>
</feature>
<evidence type="ECO:0000313" key="4">
    <source>
        <dbReference type="EMBL" id="PWA00032.1"/>
    </source>
</evidence>
<dbReference type="GO" id="GO:0006355">
    <property type="term" value="P:regulation of DNA-templated transcription"/>
    <property type="evidence" value="ECO:0007669"/>
    <property type="project" value="InterPro"/>
</dbReference>
<name>A0A2U1J4M7_SMIAN</name>
<reference evidence="4 5" key="1">
    <citation type="journal article" date="2018" name="MBio">
        <title>Comparative Genomics Reveals the Core Gene Toolbox for the Fungus-Insect Symbiosis.</title>
        <authorList>
            <person name="Wang Y."/>
            <person name="Stata M."/>
            <person name="Wang W."/>
            <person name="Stajich J.E."/>
            <person name="White M.M."/>
            <person name="Moncalvo J.M."/>
        </authorList>
    </citation>
    <scope>NUCLEOTIDE SEQUENCE [LARGE SCALE GENOMIC DNA]</scope>
    <source>
        <strain evidence="4 5">AUS-126-30</strain>
    </source>
</reference>
<organism evidence="4 5">
    <name type="scientific">Smittium angustum</name>
    <dbReference type="NCBI Taxonomy" id="133377"/>
    <lineage>
        <taxon>Eukaryota</taxon>
        <taxon>Fungi</taxon>
        <taxon>Fungi incertae sedis</taxon>
        <taxon>Zoopagomycota</taxon>
        <taxon>Kickxellomycotina</taxon>
        <taxon>Harpellomycetes</taxon>
        <taxon>Harpellales</taxon>
        <taxon>Legeriomycetaceae</taxon>
        <taxon>Smittium</taxon>
    </lineage>
</organism>
<dbReference type="PANTHER" id="PTHR13213">
    <property type="entry name" value="MYB-BINDING PROTEIN 1A FAMILY MEMBER"/>
    <property type="match status" value="1"/>
</dbReference>
<dbReference type="InterPro" id="IPR007015">
    <property type="entry name" value="DNA_pol_V/MYBBP1A"/>
</dbReference>
<feature type="compositionally biased region" description="Polar residues" evidence="3">
    <location>
        <begin position="748"/>
        <end position="759"/>
    </location>
</feature>
<keyword evidence="2" id="KW-0539">Nucleus</keyword>
<dbReference type="EMBL" id="MBFU01000365">
    <property type="protein sequence ID" value="PWA00032.1"/>
    <property type="molecule type" value="Genomic_DNA"/>
</dbReference>
<feature type="region of interest" description="Disordered" evidence="3">
    <location>
        <begin position="1191"/>
        <end position="1229"/>
    </location>
</feature>
<proteinExistence type="predicted"/>
<dbReference type="AlphaFoldDB" id="A0A2U1J4M7"/>
<protein>
    <submittedName>
        <fullName evidence="4">Uncharacterized protein</fullName>
    </submittedName>
</protein>